<evidence type="ECO:0000313" key="1">
    <source>
        <dbReference type="EMBL" id="KAJ1896233.1"/>
    </source>
</evidence>
<gene>
    <name evidence="1" type="ORF">LPJ66_004110</name>
</gene>
<organism evidence="1 2">
    <name type="scientific">Kickxella alabastrina</name>
    <dbReference type="NCBI Taxonomy" id="61397"/>
    <lineage>
        <taxon>Eukaryota</taxon>
        <taxon>Fungi</taxon>
        <taxon>Fungi incertae sedis</taxon>
        <taxon>Zoopagomycota</taxon>
        <taxon>Kickxellomycotina</taxon>
        <taxon>Kickxellomycetes</taxon>
        <taxon>Kickxellales</taxon>
        <taxon>Kickxellaceae</taxon>
        <taxon>Kickxella</taxon>
    </lineage>
</organism>
<comment type="caution">
    <text evidence="1">The sequence shown here is derived from an EMBL/GenBank/DDBJ whole genome shotgun (WGS) entry which is preliminary data.</text>
</comment>
<dbReference type="EMBL" id="JANBPG010000471">
    <property type="protein sequence ID" value="KAJ1896233.1"/>
    <property type="molecule type" value="Genomic_DNA"/>
</dbReference>
<evidence type="ECO:0000313" key="2">
    <source>
        <dbReference type="Proteomes" id="UP001150581"/>
    </source>
</evidence>
<accession>A0ACC1II65</accession>
<proteinExistence type="predicted"/>
<name>A0ACC1II65_9FUNG</name>
<sequence length="317" mass="35543">MRSGETDGFTLVTAKYKRGRAVHKTPAPQPTTSTTHTTSLYAATSTESTTSTTTVLSKKNRRTKPIHQHQDVTQSANTAAIDSLISKINSKRYTIRTSGYLTSLQPHLDILLEHNPDEIICYGLGSPLASPVSQWQLALILELNHGLGTLPILAFDPATTSQDHIALGKLNVSLISINEEAQRAVSCRTLFYMPHCEQFLYENLVRANWSKERIPQLIILGNRFARYREAQGLEEFKKRSVFLDLFLECLDTVVELPGESGLRVRHCPYAFTDTCLQRVDRNKLVSIDFGNEKDEDEGENQPELGFEKNDSSKTKTC</sequence>
<reference evidence="1" key="1">
    <citation type="submission" date="2022-07" db="EMBL/GenBank/DDBJ databases">
        <title>Phylogenomic reconstructions and comparative analyses of Kickxellomycotina fungi.</title>
        <authorList>
            <person name="Reynolds N.K."/>
            <person name="Stajich J.E."/>
            <person name="Barry K."/>
            <person name="Grigoriev I.V."/>
            <person name="Crous P."/>
            <person name="Smith M.E."/>
        </authorList>
    </citation>
    <scope>NUCLEOTIDE SEQUENCE</scope>
    <source>
        <strain evidence="1">Benny 63K</strain>
    </source>
</reference>
<keyword evidence="2" id="KW-1185">Reference proteome</keyword>
<protein>
    <submittedName>
        <fullName evidence="1">Uncharacterized protein</fullName>
    </submittedName>
</protein>
<dbReference type="Proteomes" id="UP001150581">
    <property type="component" value="Unassembled WGS sequence"/>
</dbReference>